<reference evidence="11" key="3">
    <citation type="submission" date="2025-09" db="UniProtKB">
        <authorList>
            <consortium name="Ensembl"/>
        </authorList>
    </citation>
    <scope>IDENTIFICATION</scope>
</reference>
<dbReference type="GO" id="GO:0006355">
    <property type="term" value="P:regulation of DNA-templated transcription"/>
    <property type="evidence" value="ECO:0007669"/>
    <property type="project" value="TreeGrafter"/>
</dbReference>
<evidence type="ECO:0000313" key="12">
    <source>
        <dbReference type="Proteomes" id="UP000005226"/>
    </source>
</evidence>
<dbReference type="PROSITE" id="PS01159">
    <property type="entry name" value="WW_DOMAIN_1"/>
    <property type="match status" value="1"/>
</dbReference>
<evidence type="ECO:0000313" key="11">
    <source>
        <dbReference type="Ensembl" id="ENSTRUP00000070912.1"/>
    </source>
</evidence>
<dbReference type="GeneTree" id="ENSGT00410000025556"/>
<keyword evidence="12" id="KW-1185">Reference proteome</keyword>
<feature type="domain" description="C2" evidence="9">
    <location>
        <begin position="643"/>
        <end position="773"/>
    </location>
</feature>
<name>A0A674NCM8_TAKRU</name>
<dbReference type="SMART" id="SM00456">
    <property type="entry name" value="WW"/>
    <property type="match status" value="2"/>
</dbReference>
<feature type="region of interest" description="Disordered" evidence="8">
    <location>
        <begin position="430"/>
        <end position="458"/>
    </location>
</feature>
<feature type="coiled-coil region" evidence="7">
    <location>
        <begin position="300"/>
        <end position="327"/>
    </location>
</feature>
<feature type="coiled-coil region" evidence="7">
    <location>
        <begin position="367"/>
        <end position="394"/>
    </location>
</feature>
<evidence type="ECO:0000256" key="5">
    <source>
        <dbReference type="ARBA" id="ARBA00023054"/>
    </source>
</evidence>
<gene>
    <name evidence="11" type="primary">wwc1</name>
</gene>
<evidence type="ECO:0000256" key="2">
    <source>
        <dbReference type="ARBA" id="ARBA00022490"/>
    </source>
</evidence>
<dbReference type="FunFam" id="2.20.70.10:FF:000041">
    <property type="entry name" value="WW and C2 domain containing 1"/>
    <property type="match status" value="1"/>
</dbReference>
<dbReference type="Ensembl" id="ENSTRUT00000081344.1">
    <property type="protein sequence ID" value="ENSTRUP00000070912.1"/>
    <property type="gene ID" value="ENSTRUG00000000744.3"/>
</dbReference>
<dbReference type="SUPFAM" id="SSF49562">
    <property type="entry name" value="C2 domain (Calcium/lipid-binding domain, CaLB)"/>
    <property type="match status" value="1"/>
</dbReference>
<keyword evidence="6" id="KW-0804">Transcription</keyword>
<dbReference type="Gene3D" id="2.20.70.10">
    <property type="match status" value="2"/>
</dbReference>
<feature type="region of interest" description="Disordered" evidence="8">
    <location>
        <begin position="135"/>
        <end position="155"/>
    </location>
</feature>
<evidence type="ECO:0000256" key="8">
    <source>
        <dbReference type="SAM" id="MobiDB-lite"/>
    </source>
</evidence>
<evidence type="ECO:0000256" key="4">
    <source>
        <dbReference type="ARBA" id="ARBA00023015"/>
    </source>
</evidence>
<dbReference type="InterPro" id="IPR057747">
    <property type="entry name" value="WWC1_hairpin"/>
</dbReference>
<dbReference type="GO" id="GO:0046621">
    <property type="term" value="P:negative regulation of organ growth"/>
    <property type="evidence" value="ECO:0007669"/>
    <property type="project" value="TreeGrafter"/>
</dbReference>
<dbReference type="GO" id="GO:0019900">
    <property type="term" value="F:kinase binding"/>
    <property type="evidence" value="ECO:0007669"/>
    <property type="project" value="TreeGrafter"/>
</dbReference>
<dbReference type="PROSITE" id="PS50004">
    <property type="entry name" value="C2"/>
    <property type="match status" value="1"/>
</dbReference>
<dbReference type="FunFam" id="2.20.70.10:FF:000001">
    <property type="entry name" value="Membrane-associated guanylate kinase, WW and PDZ domain-containing protein 1"/>
    <property type="match status" value="1"/>
</dbReference>
<dbReference type="InterPro" id="IPR035892">
    <property type="entry name" value="C2_domain_sf"/>
</dbReference>
<sequence length="1108" mass="125338">MPRKELPLPEGWEEARDFDGKVYYIDHINQCTSWIDPRDRQTKPLTFADCIGDELPVGWEEAYDPAVGAYYVDHNTKRTQLEDPRAQWQREQECMLRDYLSVVHDALSAQREIYLVKEQRLRLAQEEYRQLNDAWRDKSTSQTSLNSRSSSSSKYDPDILKAEIATAKSRVNKLKRDLACMKQELQYKEQGFETLKKIDQKVSNSPYGYKLQEAQAILSEVRSIRDAISSGEKEKQELMQKLAVLKDGFQLDSGSQQELWGSSPSLANSEMSIPRLYSDAGSQTDIPAEFMTSSNRLAEKVRLSLKYEEAKRRIANIEVQIAKLDSEAWPGLLDPERDRLILINEKEELLKELQYVSPRQRLEPNDAEKLETEKKRLERDLQAARDNQSKALTERLRLHCKRNKLVRELEETVRLASSLHTQLKSLSASTLSCSSGSSRGSLTSSRGSLATTSSLGSTSSLSFTDLYLEQPDLSDPDFQNKLDCLLQEGGPGVYRPPSSITTIHEHEVVAGTESSRTQALRLSETPQSMNSLSPRSSLSSLSPPCSPLVTDTSFLSGETFTCQTEPSGLGLDLELHSRLAELELMTCDHAHFSLCDSESAPQLRGTAAGPRKVGVTSAVSDESVAGDSGVYEPSERKYEHFFSSSPLKFGLDVSQRHVNIQTSKEQRFTIYIMQLSNCSALSLPADQKYVRVVVLPCVEATRCLFRTRGFPPQDVVELDEVFGTQISHSALRQKTLRVDVCHTSKSGHEECLTGAQISLADISCSEERRTKWYNLLSHAYMPDISNKDTDRRASDGSDWSVKPFSFLKCPPIVCHVYKMLSSTLLVCRHGDPLPSEVFDHDEGAREEQAGDLEEGEDLYPVSSQWGAKHEEKVNKASPLAVNKETSMVSSLPSQRCSVVRPKERRPDVRQQNPFMRGNTIIRSKTFSPGPQSQYICRINRSDSDSSTLSKKSPFVRNASERRSMRMKKPPVPVRGLDSLLRTSLDLELDLQVSRTRQARLDQELHVLRELKTQLEKARQQGQRELPAWVREDERFRLLLKQAEKQVSGFSEQLQEKRVEKMLRAAAKDVHKIRGQSRKEVPEVQTFREKMAFFTRAKTSIPNLPADDV</sequence>
<dbReference type="Gene3D" id="2.60.40.150">
    <property type="entry name" value="C2 domain"/>
    <property type="match status" value="1"/>
</dbReference>
<proteinExistence type="predicted"/>
<dbReference type="GO" id="GO:0060090">
    <property type="term" value="F:molecular adaptor activity"/>
    <property type="evidence" value="ECO:0007669"/>
    <property type="project" value="TreeGrafter"/>
</dbReference>
<dbReference type="GO" id="GO:0005737">
    <property type="term" value="C:cytoplasm"/>
    <property type="evidence" value="ECO:0007669"/>
    <property type="project" value="UniProtKB-SubCell"/>
</dbReference>
<keyword evidence="3" id="KW-0677">Repeat</keyword>
<feature type="compositionally biased region" description="Low complexity" evidence="8">
    <location>
        <begin position="140"/>
        <end position="153"/>
    </location>
</feature>
<dbReference type="PROSITE" id="PS50020">
    <property type="entry name" value="WW_DOMAIN_2"/>
    <property type="match status" value="2"/>
</dbReference>
<comment type="subcellular location">
    <subcellularLocation>
        <location evidence="1">Cytoplasm</location>
    </subcellularLocation>
</comment>
<protein>
    <submittedName>
        <fullName evidence="11">WW and C2 domain containing 1</fullName>
    </submittedName>
</protein>
<keyword evidence="2" id="KW-0963">Cytoplasm</keyword>
<dbReference type="PANTHER" id="PTHR14791">
    <property type="entry name" value="BOMB/KIRA PROTEINS"/>
    <property type="match status" value="1"/>
</dbReference>
<feature type="compositionally biased region" description="Low complexity" evidence="8">
    <location>
        <begin position="531"/>
        <end position="543"/>
    </location>
</feature>
<dbReference type="InterPro" id="IPR000008">
    <property type="entry name" value="C2_dom"/>
</dbReference>
<feature type="domain" description="WW" evidence="10">
    <location>
        <begin position="53"/>
        <end position="86"/>
    </location>
</feature>
<reference evidence="11 12" key="1">
    <citation type="journal article" date="2011" name="Genome Biol. Evol.">
        <title>Integration of the genetic map and genome assembly of fugu facilitates insights into distinct features of genome evolution in teleosts and mammals.</title>
        <authorList>
            <person name="Kai W."/>
            <person name="Kikuchi K."/>
            <person name="Tohari S."/>
            <person name="Chew A.K."/>
            <person name="Tay A."/>
            <person name="Fujiwara A."/>
            <person name="Hosoya S."/>
            <person name="Suetake H."/>
            <person name="Naruse K."/>
            <person name="Brenner S."/>
            <person name="Suzuki Y."/>
            <person name="Venkatesh B."/>
        </authorList>
    </citation>
    <scope>NUCLEOTIDE SEQUENCE [LARGE SCALE GENOMIC DNA]</scope>
</reference>
<accession>A0A674NCM8</accession>
<evidence type="ECO:0000256" key="3">
    <source>
        <dbReference type="ARBA" id="ARBA00022737"/>
    </source>
</evidence>
<keyword evidence="4" id="KW-0805">Transcription regulation</keyword>
<dbReference type="InterPro" id="IPR037771">
    <property type="entry name" value="C2_WWC"/>
</dbReference>
<organism evidence="11 12">
    <name type="scientific">Takifugu rubripes</name>
    <name type="common">Japanese pufferfish</name>
    <name type="synonym">Fugu rubripes</name>
    <dbReference type="NCBI Taxonomy" id="31033"/>
    <lineage>
        <taxon>Eukaryota</taxon>
        <taxon>Metazoa</taxon>
        <taxon>Chordata</taxon>
        <taxon>Craniata</taxon>
        <taxon>Vertebrata</taxon>
        <taxon>Euteleostomi</taxon>
        <taxon>Actinopterygii</taxon>
        <taxon>Neopterygii</taxon>
        <taxon>Teleostei</taxon>
        <taxon>Neoteleostei</taxon>
        <taxon>Acanthomorphata</taxon>
        <taxon>Eupercaria</taxon>
        <taxon>Tetraodontiformes</taxon>
        <taxon>Tetradontoidea</taxon>
        <taxon>Tetraodontidae</taxon>
        <taxon>Takifugu</taxon>
    </lineage>
</organism>
<dbReference type="PANTHER" id="PTHR14791:SF22">
    <property type="entry name" value="PROTEIN KIBRA"/>
    <property type="match status" value="1"/>
</dbReference>
<dbReference type="CDD" id="cd08680">
    <property type="entry name" value="C2_Kibra"/>
    <property type="match status" value="1"/>
</dbReference>
<evidence type="ECO:0000256" key="1">
    <source>
        <dbReference type="ARBA" id="ARBA00004496"/>
    </source>
</evidence>
<dbReference type="InterPro" id="IPR051105">
    <property type="entry name" value="WWC/KIBRA_Hippo_Reg"/>
</dbReference>
<feature type="region of interest" description="Disordered" evidence="8">
    <location>
        <begin position="524"/>
        <end position="543"/>
    </location>
</feature>
<dbReference type="AlphaFoldDB" id="A0A674NCM8"/>
<dbReference type="SUPFAM" id="SSF51045">
    <property type="entry name" value="WW domain"/>
    <property type="match status" value="2"/>
</dbReference>
<feature type="domain" description="WW" evidence="10">
    <location>
        <begin position="6"/>
        <end position="39"/>
    </location>
</feature>
<dbReference type="Pfam" id="PF25802">
    <property type="entry name" value="WWC1"/>
    <property type="match status" value="1"/>
</dbReference>
<evidence type="ECO:0000259" key="9">
    <source>
        <dbReference type="PROSITE" id="PS50004"/>
    </source>
</evidence>
<dbReference type="GO" id="GO:0035330">
    <property type="term" value="P:regulation of hippo signaling"/>
    <property type="evidence" value="ECO:0007669"/>
    <property type="project" value="TreeGrafter"/>
</dbReference>
<dbReference type="CDD" id="cd00201">
    <property type="entry name" value="WW"/>
    <property type="match status" value="2"/>
</dbReference>
<dbReference type="InterPro" id="IPR036020">
    <property type="entry name" value="WW_dom_sf"/>
</dbReference>
<evidence type="ECO:0000259" key="10">
    <source>
        <dbReference type="PROSITE" id="PS50020"/>
    </source>
</evidence>
<evidence type="ECO:0000256" key="7">
    <source>
        <dbReference type="SAM" id="Coils"/>
    </source>
</evidence>
<reference evidence="11" key="2">
    <citation type="submission" date="2025-08" db="UniProtKB">
        <authorList>
            <consortium name="Ensembl"/>
        </authorList>
    </citation>
    <scope>IDENTIFICATION</scope>
</reference>
<dbReference type="GO" id="GO:0016477">
    <property type="term" value="P:cell migration"/>
    <property type="evidence" value="ECO:0007669"/>
    <property type="project" value="TreeGrafter"/>
</dbReference>
<feature type="region of interest" description="Disordered" evidence="8">
    <location>
        <begin position="941"/>
        <end position="974"/>
    </location>
</feature>
<dbReference type="Proteomes" id="UP000005226">
    <property type="component" value="Chromosome 15"/>
</dbReference>
<feature type="coiled-coil region" evidence="7">
    <location>
        <begin position="997"/>
        <end position="1059"/>
    </location>
</feature>
<keyword evidence="5 7" id="KW-0175">Coiled coil</keyword>
<evidence type="ECO:0000256" key="6">
    <source>
        <dbReference type="ARBA" id="ARBA00023163"/>
    </source>
</evidence>
<dbReference type="InterPro" id="IPR001202">
    <property type="entry name" value="WW_dom"/>
</dbReference>
<dbReference type="Pfam" id="PF00397">
    <property type="entry name" value="WW"/>
    <property type="match status" value="2"/>
</dbReference>